<evidence type="ECO:0000259" key="1">
    <source>
        <dbReference type="Pfam" id="PF03551"/>
    </source>
</evidence>
<dbReference type="PANTHER" id="PTHR33169:SF14">
    <property type="entry name" value="TRANSCRIPTIONAL REGULATOR RV3488"/>
    <property type="match status" value="1"/>
</dbReference>
<dbReference type="InterPro" id="IPR036388">
    <property type="entry name" value="WH-like_DNA-bd_sf"/>
</dbReference>
<keyword evidence="3" id="KW-1185">Reference proteome</keyword>
<dbReference type="GeneID" id="300127228"/>
<dbReference type="Proteomes" id="UP000317685">
    <property type="component" value="Unassembled WGS sequence"/>
</dbReference>
<proteinExistence type="predicted"/>
<dbReference type="InterPro" id="IPR005149">
    <property type="entry name" value="Tscrpt_reg_PadR_N"/>
</dbReference>
<evidence type="ECO:0000313" key="2">
    <source>
        <dbReference type="EMBL" id="TWG16281.1"/>
    </source>
</evidence>
<dbReference type="Pfam" id="PF03551">
    <property type="entry name" value="PadR"/>
    <property type="match status" value="1"/>
</dbReference>
<dbReference type="InterPro" id="IPR036390">
    <property type="entry name" value="WH_DNA-bd_sf"/>
</dbReference>
<name>A0A561VXE4_9ACTN</name>
<evidence type="ECO:0000313" key="3">
    <source>
        <dbReference type="Proteomes" id="UP000317685"/>
    </source>
</evidence>
<organism evidence="2 3">
    <name type="scientific">Micromonospora taraxaci</name>
    <dbReference type="NCBI Taxonomy" id="1316803"/>
    <lineage>
        <taxon>Bacteria</taxon>
        <taxon>Bacillati</taxon>
        <taxon>Actinomycetota</taxon>
        <taxon>Actinomycetes</taxon>
        <taxon>Micromonosporales</taxon>
        <taxon>Micromonosporaceae</taxon>
        <taxon>Micromonospora</taxon>
    </lineage>
</organism>
<accession>A0A561VXE4</accession>
<sequence>MAKRRKVGNLLALAVLSALVQRPMHPYEMATTLRAWGKEQDMEIKWGSFYTVIRNLDKHQLIEAVESLREGRRPERTVYRITDSGRAELVDWARELVSTPMPEHPRFRAGLSVLAALHPDEATDLLRQRLDRLDGALRRDRETLAAHLREIPRLFLVETEYDLAMRDAEAAWLRALLVELTSGSYPGLDTWRAFHETGEMPAELTGLAERTSTPTTGAQSTGQHLDTTD</sequence>
<dbReference type="OrthoDB" id="8443918at2"/>
<protein>
    <submittedName>
        <fullName evidence="2">PadR family transcriptional regulator</fullName>
    </submittedName>
</protein>
<gene>
    <name evidence="2" type="ORF">FHU34_111614</name>
</gene>
<comment type="caution">
    <text evidence="2">The sequence shown here is derived from an EMBL/GenBank/DDBJ whole genome shotgun (WGS) entry which is preliminary data.</text>
</comment>
<dbReference type="Gene3D" id="1.10.10.10">
    <property type="entry name" value="Winged helix-like DNA-binding domain superfamily/Winged helix DNA-binding domain"/>
    <property type="match status" value="1"/>
</dbReference>
<dbReference type="EMBL" id="VIWZ01000001">
    <property type="protein sequence ID" value="TWG16281.1"/>
    <property type="molecule type" value="Genomic_DNA"/>
</dbReference>
<dbReference type="PANTHER" id="PTHR33169">
    <property type="entry name" value="PADR-FAMILY TRANSCRIPTIONAL REGULATOR"/>
    <property type="match status" value="1"/>
</dbReference>
<reference evidence="2 3" key="1">
    <citation type="submission" date="2019-06" db="EMBL/GenBank/DDBJ databases">
        <title>Sequencing the genomes of 1000 actinobacteria strains.</title>
        <authorList>
            <person name="Klenk H.-P."/>
        </authorList>
    </citation>
    <scope>NUCLEOTIDE SEQUENCE [LARGE SCALE GENOMIC DNA]</scope>
    <source>
        <strain evidence="2 3">DSM 45885</strain>
    </source>
</reference>
<dbReference type="AlphaFoldDB" id="A0A561VXE4"/>
<feature type="domain" description="Transcription regulator PadR N-terminal" evidence="1">
    <location>
        <begin position="15"/>
        <end position="89"/>
    </location>
</feature>
<dbReference type="InterPro" id="IPR052509">
    <property type="entry name" value="Metal_resp_DNA-bind_regulator"/>
</dbReference>
<dbReference type="RefSeq" id="WP_145779390.1">
    <property type="nucleotide sequence ID" value="NZ_VIWZ01000001.1"/>
</dbReference>
<dbReference type="SUPFAM" id="SSF46785">
    <property type="entry name" value="Winged helix' DNA-binding domain"/>
    <property type="match status" value="1"/>
</dbReference>